<sequence>MDEVDTSIPSSQSRAVEHPFFDRSLKFAIPVNLLLCIVTIAFVLRIAHATMNVKRYRRKRALILADIFVDDNDFDRYSKLLESANHAEKK</sequence>
<keyword evidence="3" id="KW-1185">Reference proteome</keyword>
<keyword evidence="1" id="KW-0472">Membrane</keyword>
<protein>
    <submittedName>
        <fullName evidence="2">Uncharacterized protein</fullName>
    </submittedName>
</protein>
<organism evidence="2 3">
    <name type="scientific">Bursaphelenchus okinawaensis</name>
    <dbReference type="NCBI Taxonomy" id="465554"/>
    <lineage>
        <taxon>Eukaryota</taxon>
        <taxon>Metazoa</taxon>
        <taxon>Ecdysozoa</taxon>
        <taxon>Nematoda</taxon>
        <taxon>Chromadorea</taxon>
        <taxon>Rhabditida</taxon>
        <taxon>Tylenchina</taxon>
        <taxon>Tylenchomorpha</taxon>
        <taxon>Aphelenchoidea</taxon>
        <taxon>Aphelenchoididae</taxon>
        <taxon>Bursaphelenchus</taxon>
    </lineage>
</organism>
<reference evidence="2" key="1">
    <citation type="submission" date="2020-09" db="EMBL/GenBank/DDBJ databases">
        <authorList>
            <person name="Kikuchi T."/>
        </authorList>
    </citation>
    <scope>NUCLEOTIDE SEQUENCE</scope>
    <source>
        <strain evidence="2">SH1</strain>
    </source>
</reference>
<dbReference type="EMBL" id="CAJFCW020000002">
    <property type="protein sequence ID" value="CAG9088544.1"/>
    <property type="molecule type" value="Genomic_DNA"/>
</dbReference>
<name>A0A811K1C3_9BILA</name>
<evidence type="ECO:0000313" key="3">
    <source>
        <dbReference type="Proteomes" id="UP000614601"/>
    </source>
</evidence>
<dbReference type="Proteomes" id="UP000614601">
    <property type="component" value="Unassembled WGS sequence"/>
</dbReference>
<accession>A0A811K1C3</accession>
<gene>
    <name evidence="2" type="ORF">BOKJ2_LOCUS2525</name>
</gene>
<keyword evidence="1" id="KW-1133">Transmembrane helix</keyword>
<evidence type="ECO:0000313" key="2">
    <source>
        <dbReference type="EMBL" id="CAD5209128.1"/>
    </source>
</evidence>
<keyword evidence="1" id="KW-0812">Transmembrane</keyword>
<evidence type="ECO:0000256" key="1">
    <source>
        <dbReference type="SAM" id="Phobius"/>
    </source>
</evidence>
<proteinExistence type="predicted"/>
<dbReference type="AlphaFoldDB" id="A0A811K1C3"/>
<comment type="caution">
    <text evidence="2">The sequence shown here is derived from an EMBL/GenBank/DDBJ whole genome shotgun (WGS) entry which is preliminary data.</text>
</comment>
<dbReference type="EMBL" id="CAJFDH010000002">
    <property type="protein sequence ID" value="CAD5209128.1"/>
    <property type="molecule type" value="Genomic_DNA"/>
</dbReference>
<feature type="transmembrane region" description="Helical" evidence="1">
    <location>
        <begin position="27"/>
        <end position="47"/>
    </location>
</feature>
<dbReference type="Proteomes" id="UP000783686">
    <property type="component" value="Unassembled WGS sequence"/>
</dbReference>